<protein>
    <recommendedName>
        <fullName evidence="2">DUF6535 domain-containing protein</fullName>
    </recommendedName>
</protein>
<name>A0AAD5VCU2_9APHY</name>
<evidence type="ECO:0000313" key="3">
    <source>
        <dbReference type="EMBL" id="KAJ3492206.1"/>
    </source>
</evidence>
<evidence type="ECO:0000256" key="1">
    <source>
        <dbReference type="SAM" id="Phobius"/>
    </source>
</evidence>
<feature type="domain" description="DUF6535" evidence="2">
    <location>
        <begin position="99"/>
        <end position="279"/>
    </location>
</feature>
<dbReference type="Pfam" id="PF20153">
    <property type="entry name" value="DUF6535"/>
    <property type="match status" value="1"/>
</dbReference>
<keyword evidence="1" id="KW-1133">Transmembrane helix</keyword>
<keyword evidence="4" id="KW-1185">Reference proteome</keyword>
<comment type="caution">
    <text evidence="3">The sequence shown here is derived from an EMBL/GenBank/DDBJ whole genome shotgun (WGS) entry which is preliminary data.</text>
</comment>
<evidence type="ECO:0000259" key="2">
    <source>
        <dbReference type="Pfam" id="PF20153"/>
    </source>
</evidence>
<keyword evidence="1" id="KW-0472">Membrane</keyword>
<feature type="transmembrane region" description="Helical" evidence="1">
    <location>
        <begin position="285"/>
        <end position="312"/>
    </location>
</feature>
<gene>
    <name evidence="3" type="ORF">NLI96_g148</name>
</gene>
<sequence>MSSSAILGSIRGNQTFTFTISLTSEGSSNINFLRSTPALRSSVETSGTPQAVLVDMVEQANEAIRSGKTLAQLKKAFERRCASLEHKFPDLTWKNTGGWNALTEILKTHDTREVKYHNDNIDTLLILAGLYSAILTAFIIEAYRRLRRDPAEASMEILVEIAEELRSFMVNSGFINSTHTITSLPTGIFVPEPSSISVIGLWLTALFLSLVAASLGMLVKQWLREFLNNVYDNPQEHSRVRLFRIRGLRKYKGYQFASLLPLLLQISLLLFFAGLIVFARRDNETIGLIITILASLWFIFFVTVTIIPFLGFTHLMERLYKIVRSFVVERRPDETVKPLFGGDKELDVSIDKSQDVDVLLDAYNTSRDISVWETVMRCIDLYHPDNALDLLLLLIAKKRDPSISTKSIIEVRSRGWNAWEDLSLDERRFFLGSMIRCIWRMFIMAHEGAEHRLKRRHLPMLFNLHKFSCGLEQATPSRADDAVSLQMVNMMIQEALVIPFSPKPLVEYVLWMVKRKINSSKIWEGANSHAFIEGLDDVWKHNAKTESEMLDWICVVLSCAFQATEDNWSMVREHLLPSTRIIAKKVRSLVLSHLVAPDAPAEALVALPDPLVAPAAGVPVAPDAPLAQNVLKWNLLLDMAMNVEKRSKGVIHTDLFQALDACSVKMLDLLMQSQVQFTMEEVTTDIPGGRSTLWYEPREPIDWDRASSTHNQYEAAAQFQNHVVDAEGRTWDFQTLSTDPASRIDFLLNFWQIPDDTYKYFLL</sequence>
<feature type="transmembrane region" description="Helical" evidence="1">
    <location>
        <begin position="121"/>
        <end position="140"/>
    </location>
</feature>
<feature type="transmembrane region" description="Helical" evidence="1">
    <location>
        <begin position="199"/>
        <end position="219"/>
    </location>
</feature>
<proteinExistence type="predicted"/>
<reference evidence="3" key="1">
    <citation type="submission" date="2022-07" db="EMBL/GenBank/DDBJ databases">
        <title>Genome Sequence of Physisporinus lineatus.</title>
        <authorList>
            <person name="Buettner E."/>
        </authorList>
    </citation>
    <scope>NUCLEOTIDE SEQUENCE</scope>
    <source>
        <strain evidence="3">VT162</strain>
    </source>
</reference>
<keyword evidence="1" id="KW-0812">Transmembrane</keyword>
<feature type="transmembrane region" description="Helical" evidence="1">
    <location>
        <begin position="256"/>
        <end position="279"/>
    </location>
</feature>
<dbReference type="Proteomes" id="UP001212997">
    <property type="component" value="Unassembled WGS sequence"/>
</dbReference>
<organism evidence="3 4">
    <name type="scientific">Meripilus lineatus</name>
    <dbReference type="NCBI Taxonomy" id="2056292"/>
    <lineage>
        <taxon>Eukaryota</taxon>
        <taxon>Fungi</taxon>
        <taxon>Dikarya</taxon>
        <taxon>Basidiomycota</taxon>
        <taxon>Agaricomycotina</taxon>
        <taxon>Agaricomycetes</taxon>
        <taxon>Polyporales</taxon>
        <taxon>Meripilaceae</taxon>
        <taxon>Meripilus</taxon>
    </lineage>
</organism>
<accession>A0AAD5VCU2</accession>
<dbReference type="EMBL" id="JANAWD010000002">
    <property type="protein sequence ID" value="KAJ3492206.1"/>
    <property type="molecule type" value="Genomic_DNA"/>
</dbReference>
<dbReference type="InterPro" id="IPR045338">
    <property type="entry name" value="DUF6535"/>
</dbReference>
<dbReference type="AlphaFoldDB" id="A0AAD5VCU2"/>
<evidence type="ECO:0000313" key="4">
    <source>
        <dbReference type="Proteomes" id="UP001212997"/>
    </source>
</evidence>